<feature type="region of interest" description="Disordered" evidence="8">
    <location>
        <begin position="1"/>
        <end position="38"/>
    </location>
</feature>
<feature type="transmembrane region" description="Helical" evidence="7">
    <location>
        <begin position="295"/>
        <end position="311"/>
    </location>
</feature>
<dbReference type="SUPFAM" id="SSF103481">
    <property type="entry name" value="Multidrug resistance efflux transporter EmrE"/>
    <property type="match status" value="1"/>
</dbReference>
<dbReference type="Pfam" id="PF16913">
    <property type="entry name" value="PUNUT"/>
    <property type="match status" value="1"/>
</dbReference>
<feature type="transmembrane region" description="Helical" evidence="7">
    <location>
        <begin position="331"/>
        <end position="356"/>
    </location>
</feature>
<dbReference type="GO" id="GO:0005345">
    <property type="term" value="F:purine nucleobase transmembrane transporter activity"/>
    <property type="evidence" value="ECO:0007669"/>
    <property type="project" value="UniProtKB-UniRule"/>
</dbReference>
<name>A0AA41VZT5_PAPNU</name>
<comment type="subcellular location">
    <subcellularLocation>
        <location evidence="1 7">Membrane</location>
        <topology evidence="1 7">Multi-pass membrane protein</topology>
    </subcellularLocation>
</comment>
<protein>
    <recommendedName>
        <fullName evidence="7">Probable purine permease</fullName>
    </recommendedName>
</protein>
<evidence type="ECO:0000313" key="10">
    <source>
        <dbReference type="Proteomes" id="UP001177140"/>
    </source>
</evidence>
<sequence>MDSNLPPPPDCTNYKKSGGGINIMQPEDYDQEDHSSSTMSTNTETALIITESIPAASIDHEPPQGTTTASIGNSCPAIDDNKGITTRRDLHYWILLVITYAALLVGSVSSSLLSRFYFIHGGSSRWVSTFVQSAGFPVLLIPIYLPMVLLNKNHTRPWPFSSFTPKLFGISVAIGLMLGFNNLLFSWGVSYLPVSTASLLLSTQLAFNLILSVIIVKQRVTFKNLNCVVLLTLSSVLLALTSSHDRPEGVSRKEYFLGFFSILGAGLLFALYLPLVDIIYTKNVRSYQLVMEMQFVMETAATVLAIVGMLSDGGFGEMRRESGVYDLGETSYWLTIGFTILCWQFTFMGTAGLVFLTTSLNSGICMTAILSINVVGGVLAYGDSFGGAKAISTVLCVWGFCSYLYGEYIKMKSHKSLIQEDHHPQDDLYRRVPRFGGDQNA</sequence>
<evidence type="ECO:0000256" key="5">
    <source>
        <dbReference type="ARBA" id="ARBA00022989"/>
    </source>
</evidence>
<dbReference type="PANTHER" id="PTHR31376:SF3">
    <property type="entry name" value="PURINE PERMEASE 4-RELATED"/>
    <property type="match status" value="1"/>
</dbReference>
<evidence type="ECO:0000313" key="9">
    <source>
        <dbReference type="EMBL" id="MCL7050417.1"/>
    </source>
</evidence>
<evidence type="ECO:0000256" key="7">
    <source>
        <dbReference type="RuleBase" id="RU368015"/>
    </source>
</evidence>
<keyword evidence="5 7" id="KW-1133">Transmembrane helix</keyword>
<feature type="transmembrane region" description="Helical" evidence="7">
    <location>
        <begin position="363"/>
        <end position="382"/>
    </location>
</feature>
<feature type="compositionally biased region" description="Pro residues" evidence="8">
    <location>
        <begin position="1"/>
        <end position="10"/>
    </location>
</feature>
<evidence type="ECO:0000256" key="4">
    <source>
        <dbReference type="ARBA" id="ARBA00022692"/>
    </source>
</evidence>
<feature type="transmembrane region" description="Helical" evidence="7">
    <location>
        <begin position="191"/>
        <end position="216"/>
    </location>
</feature>
<proteinExistence type="inferred from homology"/>
<feature type="transmembrane region" description="Helical" evidence="7">
    <location>
        <begin position="92"/>
        <end position="118"/>
    </location>
</feature>
<keyword evidence="3 7" id="KW-0813">Transport</keyword>
<feature type="transmembrane region" description="Helical" evidence="7">
    <location>
        <begin position="225"/>
        <end position="243"/>
    </location>
</feature>
<dbReference type="Proteomes" id="UP001177140">
    <property type="component" value="Unassembled WGS sequence"/>
</dbReference>
<dbReference type="AlphaFoldDB" id="A0AA41VZT5"/>
<dbReference type="InterPro" id="IPR030182">
    <property type="entry name" value="PUP_plant"/>
</dbReference>
<dbReference type="PANTHER" id="PTHR31376">
    <property type="entry name" value="OS09G0467300 PROTEIN-RELATED"/>
    <property type="match status" value="1"/>
</dbReference>
<dbReference type="GO" id="GO:0016020">
    <property type="term" value="C:membrane"/>
    <property type="evidence" value="ECO:0007669"/>
    <property type="project" value="UniProtKB-SubCell"/>
</dbReference>
<accession>A0AA41VZT5</accession>
<comment type="caution">
    <text evidence="9">The sequence shown here is derived from an EMBL/GenBank/DDBJ whole genome shotgun (WGS) entry which is preliminary data.</text>
</comment>
<gene>
    <name evidence="9" type="ORF">MKW94_028952</name>
</gene>
<evidence type="ECO:0000256" key="3">
    <source>
        <dbReference type="ARBA" id="ARBA00022448"/>
    </source>
</evidence>
<reference evidence="9" key="1">
    <citation type="submission" date="2022-03" db="EMBL/GenBank/DDBJ databases">
        <title>A functionally conserved STORR gene fusion in Papaver species that diverged 16.8 million years ago.</title>
        <authorList>
            <person name="Catania T."/>
        </authorList>
    </citation>
    <scope>NUCLEOTIDE SEQUENCE</scope>
    <source>
        <strain evidence="9">S-191538</strain>
    </source>
</reference>
<evidence type="ECO:0000256" key="6">
    <source>
        <dbReference type="ARBA" id="ARBA00023136"/>
    </source>
</evidence>
<keyword evidence="10" id="KW-1185">Reference proteome</keyword>
<dbReference type="GO" id="GO:0015211">
    <property type="term" value="F:purine nucleoside transmembrane transporter activity"/>
    <property type="evidence" value="ECO:0007669"/>
    <property type="project" value="UniProtKB-UniRule"/>
</dbReference>
<evidence type="ECO:0000256" key="1">
    <source>
        <dbReference type="ARBA" id="ARBA00004141"/>
    </source>
</evidence>
<evidence type="ECO:0000256" key="2">
    <source>
        <dbReference type="ARBA" id="ARBA00006213"/>
    </source>
</evidence>
<dbReference type="InterPro" id="IPR037185">
    <property type="entry name" value="EmrE-like"/>
</dbReference>
<organism evidence="9 10">
    <name type="scientific">Papaver nudicaule</name>
    <name type="common">Iceland poppy</name>
    <dbReference type="NCBI Taxonomy" id="74823"/>
    <lineage>
        <taxon>Eukaryota</taxon>
        <taxon>Viridiplantae</taxon>
        <taxon>Streptophyta</taxon>
        <taxon>Embryophyta</taxon>
        <taxon>Tracheophyta</taxon>
        <taxon>Spermatophyta</taxon>
        <taxon>Magnoliopsida</taxon>
        <taxon>Ranunculales</taxon>
        <taxon>Papaveraceae</taxon>
        <taxon>Papaveroideae</taxon>
        <taxon>Papaver</taxon>
    </lineage>
</organism>
<feature type="transmembrane region" description="Helical" evidence="7">
    <location>
        <begin position="130"/>
        <end position="151"/>
    </location>
</feature>
<keyword evidence="6 7" id="KW-0472">Membrane</keyword>
<feature type="transmembrane region" description="Helical" evidence="7">
    <location>
        <begin position="163"/>
        <end position="185"/>
    </location>
</feature>
<feature type="transmembrane region" description="Helical" evidence="7">
    <location>
        <begin position="255"/>
        <end position="275"/>
    </location>
</feature>
<keyword evidence="4 7" id="KW-0812">Transmembrane</keyword>
<evidence type="ECO:0000256" key="8">
    <source>
        <dbReference type="SAM" id="MobiDB-lite"/>
    </source>
</evidence>
<feature type="transmembrane region" description="Helical" evidence="7">
    <location>
        <begin position="388"/>
        <end position="406"/>
    </location>
</feature>
<dbReference type="EMBL" id="JAJJMA010327631">
    <property type="protein sequence ID" value="MCL7050417.1"/>
    <property type="molecule type" value="Genomic_DNA"/>
</dbReference>
<comment type="similarity">
    <text evidence="2 7">Belongs to the purine permeases (TC 2.A.7.14) family.</text>
</comment>